<dbReference type="GO" id="GO:0015627">
    <property type="term" value="C:type II protein secretion system complex"/>
    <property type="evidence" value="ECO:0007669"/>
    <property type="project" value="InterPro"/>
</dbReference>
<evidence type="ECO:0000313" key="4">
    <source>
        <dbReference type="Proteomes" id="UP000319502"/>
    </source>
</evidence>
<organism evidence="3 4">
    <name type="scientific">Denitromonas halophila</name>
    <dbReference type="NCBI Taxonomy" id="1629404"/>
    <lineage>
        <taxon>Bacteria</taxon>
        <taxon>Pseudomonadati</taxon>
        <taxon>Pseudomonadota</taxon>
        <taxon>Betaproteobacteria</taxon>
        <taxon>Rhodocyclales</taxon>
        <taxon>Zoogloeaceae</taxon>
        <taxon>Denitromonas</taxon>
    </lineage>
</organism>
<dbReference type="OrthoDB" id="9790526at2"/>
<feature type="transmembrane region" description="Helical" evidence="2">
    <location>
        <begin position="21"/>
        <end position="47"/>
    </location>
</feature>
<dbReference type="PRINTS" id="PR00813">
    <property type="entry name" value="BCTERIALGSPG"/>
</dbReference>
<keyword evidence="1" id="KW-0488">Methylation</keyword>
<dbReference type="Proteomes" id="UP000319502">
    <property type="component" value="Unassembled WGS sequence"/>
</dbReference>
<comment type="caution">
    <text evidence="3">The sequence shown here is derived from an EMBL/GenBank/DDBJ whole genome shotgun (WGS) entry which is preliminary data.</text>
</comment>
<evidence type="ECO:0000256" key="1">
    <source>
        <dbReference type="ARBA" id="ARBA00022481"/>
    </source>
</evidence>
<dbReference type="InterPro" id="IPR012902">
    <property type="entry name" value="N_methyl_site"/>
</dbReference>
<keyword evidence="4" id="KW-1185">Reference proteome</keyword>
<evidence type="ECO:0000256" key="2">
    <source>
        <dbReference type="SAM" id="Phobius"/>
    </source>
</evidence>
<dbReference type="RefSeq" id="WP_144310826.1">
    <property type="nucleotide sequence ID" value="NZ_VMNK01000017.1"/>
</dbReference>
<keyword evidence="2" id="KW-0472">Membrane</keyword>
<dbReference type="EMBL" id="VMNK01000017">
    <property type="protein sequence ID" value="TVO52245.1"/>
    <property type="molecule type" value="Genomic_DNA"/>
</dbReference>
<dbReference type="AlphaFoldDB" id="A0A557QH54"/>
<dbReference type="SUPFAM" id="SSF54523">
    <property type="entry name" value="Pili subunits"/>
    <property type="match status" value="1"/>
</dbReference>
<name>A0A557QH54_9RHOO</name>
<dbReference type="PROSITE" id="PS00409">
    <property type="entry name" value="PROKAR_NTER_METHYL"/>
    <property type="match status" value="1"/>
</dbReference>
<dbReference type="GO" id="GO:0015628">
    <property type="term" value="P:protein secretion by the type II secretion system"/>
    <property type="evidence" value="ECO:0007669"/>
    <property type="project" value="InterPro"/>
</dbReference>
<keyword evidence="2" id="KW-1133">Transmembrane helix</keyword>
<dbReference type="InterPro" id="IPR045584">
    <property type="entry name" value="Pilin-like"/>
</dbReference>
<dbReference type="Gene3D" id="3.30.700.10">
    <property type="entry name" value="Glycoprotein, Type 4 Pilin"/>
    <property type="match status" value="1"/>
</dbReference>
<reference evidence="3 4" key="1">
    <citation type="submission" date="2019-07" db="EMBL/GenBank/DDBJ databases">
        <title>The pathways for chlorine oxyanion respiration interact through the shared metabolite chlorate.</title>
        <authorList>
            <person name="Barnum T.P."/>
            <person name="Cheng Y."/>
            <person name="Hill K.A."/>
            <person name="Lucas L.N."/>
            <person name="Carlson H.K."/>
            <person name="Coates J.D."/>
        </authorList>
    </citation>
    <scope>NUCLEOTIDE SEQUENCE [LARGE SCALE GENOMIC DNA]</scope>
    <source>
        <strain evidence="3 4">SFB-3</strain>
    </source>
</reference>
<dbReference type="InterPro" id="IPR000983">
    <property type="entry name" value="Bac_GSPG_pilin"/>
</dbReference>
<keyword evidence="2" id="KW-0812">Transmembrane</keyword>
<protein>
    <submittedName>
        <fullName evidence="3">Type II secretion system protein</fullName>
    </submittedName>
</protein>
<dbReference type="PANTHER" id="PTHR30093">
    <property type="entry name" value="GENERAL SECRETION PATHWAY PROTEIN G"/>
    <property type="match status" value="1"/>
</dbReference>
<dbReference type="NCBIfam" id="TIGR02532">
    <property type="entry name" value="IV_pilin_GFxxxE"/>
    <property type="match status" value="1"/>
</dbReference>
<dbReference type="PANTHER" id="PTHR30093:SF47">
    <property type="entry name" value="TYPE IV PILUS NON-CORE MINOR PILIN PILE"/>
    <property type="match status" value="1"/>
</dbReference>
<dbReference type="Pfam" id="PF07963">
    <property type="entry name" value="N_methyl"/>
    <property type="match status" value="1"/>
</dbReference>
<gene>
    <name evidence="3" type="ORF">FHP91_17570</name>
</gene>
<sequence length="174" mass="18995">MPDGRVDDSTARRAAARHARCRGFTLIELVVTVAIVGILAATVLPLAQISAQRAKESELRVSVRQIRDAIDAYKAAGDAGQIERQADASGYPPSLRVLAGGVADIKSAEPKLIYFLRRLPRDPFYPDIDTPAEETWGLRSYESPPDAPAPGDDVFDVYSLSEKTGLNGLPYREW</sequence>
<evidence type="ECO:0000313" key="3">
    <source>
        <dbReference type="EMBL" id="TVO52245.1"/>
    </source>
</evidence>
<proteinExistence type="predicted"/>
<accession>A0A557QH54</accession>